<accession>A0A1H8PK18</accession>
<gene>
    <name evidence="3" type="ORF">SAMN05216404_12115</name>
</gene>
<dbReference type="Proteomes" id="UP000183898">
    <property type="component" value="Unassembled WGS sequence"/>
</dbReference>
<sequence length="345" mass="37948">MPLNNYGVLKGRAIGRRLGSGSSPHYQIHIVDEAGTHYRIAINVRSQLAPSELMYYIKPFFVHPLTSTVEALPSGFSRLAPNSDSGALDLIRGNLLQPGMMTPLPHDLPGPDNDLNEKFDQIVQRAMADEEALVYAFGERWGPESNKADKYFGFLPGNGIHDIHMNQGNVGSFIKDDGVWQDGGALFHFPLQQQWTAVFLKFQSQSWHTDDRTGHTLAEGEEGESRNPDPIVPQPTEALPDGLVRIVSAMVNSIESPEKEWINILNTSDRAISLAGWQLADKQKAKMPLSGTIEPGATLRIDIQPPVALSNKGGIITLLNQNGLKVHGVSYTKQQANQPGWTIVF</sequence>
<dbReference type="EMBL" id="FOCT01000021">
    <property type="protein sequence ID" value="SEO42077.1"/>
    <property type="molecule type" value="Genomic_DNA"/>
</dbReference>
<reference evidence="3 4" key="1">
    <citation type="submission" date="2016-10" db="EMBL/GenBank/DDBJ databases">
        <authorList>
            <person name="de Groot N.N."/>
        </authorList>
    </citation>
    <scope>NUCLEOTIDE SEQUENCE [LARGE SCALE GENOMIC DNA]</scope>
    <source>
        <strain evidence="3 4">Nl18</strain>
    </source>
</reference>
<organism evidence="3 4">
    <name type="scientific">Nitrosospira multiformis</name>
    <dbReference type="NCBI Taxonomy" id="1231"/>
    <lineage>
        <taxon>Bacteria</taxon>
        <taxon>Pseudomonadati</taxon>
        <taxon>Pseudomonadota</taxon>
        <taxon>Betaproteobacteria</taxon>
        <taxon>Nitrosomonadales</taxon>
        <taxon>Nitrosomonadaceae</taxon>
        <taxon>Nitrosospira</taxon>
    </lineage>
</organism>
<feature type="domain" description="LTD" evidence="2">
    <location>
        <begin position="245"/>
        <end position="332"/>
    </location>
</feature>
<dbReference type="InterPro" id="IPR001322">
    <property type="entry name" value="Lamin_tail_dom"/>
</dbReference>
<proteinExistence type="predicted"/>
<dbReference type="RefSeq" id="WP_074749110.1">
    <property type="nucleotide sequence ID" value="NZ_FOCT01000021.1"/>
</dbReference>
<evidence type="ECO:0000313" key="3">
    <source>
        <dbReference type="EMBL" id="SEO42077.1"/>
    </source>
</evidence>
<feature type="region of interest" description="Disordered" evidence="1">
    <location>
        <begin position="210"/>
        <end position="237"/>
    </location>
</feature>
<evidence type="ECO:0000259" key="2">
    <source>
        <dbReference type="Pfam" id="PF00932"/>
    </source>
</evidence>
<dbReference type="Pfam" id="PF10042">
    <property type="entry name" value="DUF2278"/>
    <property type="match status" value="1"/>
</dbReference>
<name>A0A1H8PK18_9PROT</name>
<evidence type="ECO:0000313" key="4">
    <source>
        <dbReference type="Proteomes" id="UP000183898"/>
    </source>
</evidence>
<protein>
    <submittedName>
        <fullName evidence="3">Uncharacterized protein YukJ</fullName>
    </submittedName>
</protein>
<dbReference type="InterPro" id="IPR019268">
    <property type="entry name" value="DUF2278"/>
</dbReference>
<dbReference type="InterPro" id="IPR036415">
    <property type="entry name" value="Lamin_tail_dom_sf"/>
</dbReference>
<dbReference type="Gene3D" id="2.60.40.1260">
    <property type="entry name" value="Lamin Tail domain"/>
    <property type="match status" value="1"/>
</dbReference>
<evidence type="ECO:0000256" key="1">
    <source>
        <dbReference type="SAM" id="MobiDB-lite"/>
    </source>
</evidence>
<dbReference type="AlphaFoldDB" id="A0A1H8PK18"/>
<dbReference type="Pfam" id="PF00932">
    <property type="entry name" value="LTD"/>
    <property type="match status" value="1"/>
</dbReference>
<dbReference type="SUPFAM" id="SSF74853">
    <property type="entry name" value="Lamin A/C globular tail domain"/>
    <property type="match status" value="1"/>
</dbReference>